<evidence type="ECO:0000313" key="3">
    <source>
        <dbReference type="Proteomes" id="UP000198846"/>
    </source>
</evidence>
<reference evidence="2 3" key="1">
    <citation type="submission" date="2016-10" db="EMBL/GenBank/DDBJ databases">
        <authorList>
            <person name="de Groot N.N."/>
        </authorList>
    </citation>
    <scope>NUCLEOTIDE SEQUENCE [LARGE SCALE GENOMIC DNA]</scope>
    <source>
        <strain evidence="2 3">DSM 23842</strain>
    </source>
</reference>
<feature type="transmembrane region" description="Helical" evidence="1">
    <location>
        <begin position="65"/>
        <end position="84"/>
    </location>
</feature>
<gene>
    <name evidence="2" type="ORF">SAMN04487990_102153</name>
</gene>
<evidence type="ECO:0000256" key="1">
    <source>
        <dbReference type="SAM" id="Phobius"/>
    </source>
</evidence>
<keyword evidence="3" id="KW-1185">Reference proteome</keyword>
<evidence type="ECO:0000313" key="2">
    <source>
        <dbReference type="EMBL" id="SDZ80510.1"/>
    </source>
</evidence>
<feature type="transmembrane region" description="Helical" evidence="1">
    <location>
        <begin position="31"/>
        <end position="53"/>
    </location>
</feature>
<name>A0A1H3W0K4_BIZPA</name>
<sequence length="123" mass="13953">MYKRILIFVLAIAVLFALTYNIHNYLNTSELSYSLLLVYSFHAIAAALVYFLVELLASILPNQAGYGYLMTMFFKIGFFVLLFQESVFSKETLTQPERIGLVIPLFIFLLAEAIVVGKLLNSK</sequence>
<dbReference type="RefSeq" id="WP_092131731.1">
    <property type="nucleotide sequence ID" value="NZ_FNQK01000002.1"/>
</dbReference>
<dbReference type="OrthoDB" id="981687at2"/>
<dbReference type="EMBL" id="FNQK01000002">
    <property type="protein sequence ID" value="SDZ80510.1"/>
    <property type="molecule type" value="Genomic_DNA"/>
</dbReference>
<feature type="transmembrane region" description="Helical" evidence="1">
    <location>
        <begin position="99"/>
        <end position="120"/>
    </location>
</feature>
<proteinExistence type="predicted"/>
<accession>A0A1H3W0K4</accession>
<dbReference type="Pfam" id="PF19665">
    <property type="entry name" value="DUF6168"/>
    <property type="match status" value="1"/>
</dbReference>
<protein>
    <submittedName>
        <fullName evidence="2">Uncharacterized protein</fullName>
    </submittedName>
</protein>
<keyword evidence="1" id="KW-0472">Membrane</keyword>
<keyword evidence="1" id="KW-0812">Transmembrane</keyword>
<dbReference type="STRING" id="283786.SAMN04487990_102153"/>
<dbReference type="AlphaFoldDB" id="A0A1H3W0K4"/>
<keyword evidence="1" id="KW-1133">Transmembrane helix</keyword>
<dbReference type="InterPro" id="IPR046166">
    <property type="entry name" value="DUF6168"/>
</dbReference>
<dbReference type="Proteomes" id="UP000198846">
    <property type="component" value="Unassembled WGS sequence"/>
</dbReference>
<organism evidence="2 3">
    <name type="scientific">Bizionia paragorgiae</name>
    <dbReference type="NCBI Taxonomy" id="283786"/>
    <lineage>
        <taxon>Bacteria</taxon>
        <taxon>Pseudomonadati</taxon>
        <taxon>Bacteroidota</taxon>
        <taxon>Flavobacteriia</taxon>
        <taxon>Flavobacteriales</taxon>
        <taxon>Flavobacteriaceae</taxon>
        <taxon>Bizionia</taxon>
    </lineage>
</organism>